<name>A0ABP4T656_9ACTN</name>
<dbReference type="InterPro" id="IPR051604">
    <property type="entry name" value="Ergot_Alk_Oxidoreductase"/>
</dbReference>
<sequence length="296" mass="30713">MSDSVSDSKLLITGASGTVGGAILAVMRRRGVPVRALVRNAATLPGHPLVDIVEGDYDDPRSLDAATAGMEAVFVLTTPGSPAPRHDRALVRAARSAGVTRLVKLSATSAGARGPDGRIVGSWHRAAEDAVTASGLSWTILRAPSFASNFLRWADLIDRGLPIPNMTGSGRQGVIDPRDVAAVAAACLLTGVGAGRTITLTGPEPLSVPDQVACLARVLGREITTVDVPPDRARARMRSAGMDAPAVEAVVAGAAWAREGGNARVTEEVRSILGRPAGTFERWARDHRAAFQRGGG</sequence>
<gene>
    <name evidence="2" type="ORF">GCM10009733_094390</name>
</gene>
<dbReference type="Proteomes" id="UP001500064">
    <property type="component" value="Unassembled WGS sequence"/>
</dbReference>
<feature type="domain" description="NAD(P)-binding" evidence="1">
    <location>
        <begin position="14"/>
        <end position="188"/>
    </location>
</feature>
<dbReference type="RefSeq" id="WP_346113593.1">
    <property type="nucleotide sequence ID" value="NZ_BAAAMU010000131.1"/>
</dbReference>
<dbReference type="InterPro" id="IPR016040">
    <property type="entry name" value="NAD(P)-bd_dom"/>
</dbReference>
<accession>A0ABP4T656</accession>
<proteinExistence type="predicted"/>
<dbReference type="PANTHER" id="PTHR43162:SF1">
    <property type="entry name" value="PRESTALK A DIFFERENTIATION PROTEIN A"/>
    <property type="match status" value="1"/>
</dbReference>
<dbReference type="Gene3D" id="3.40.50.720">
    <property type="entry name" value="NAD(P)-binding Rossmann-like Domain"/>
    <property type="match status" value="1"/>
</dbReference>
<evidence type="ECO:0000259" key="1">
    <source>
        <dbReference type="Pfam" id="PF13460"/>
    </source>
</evidence>
<dbReference type="Gene3D" id="3.90.25.10">
    <property type="entry name" value="UDP-galactose 4-epimerase, domain 1"/>
    <property type="match status" value="1"/>
</dbReference>
<evidence type="ECO:0000313" key="2">
    <source>
        <dbReference type="EMBL" id="GAA1683005.1"/>
    </source>
</evidence>
<dbReference type="InterPro" id="IPR036291">
    <property type="entry name" value="NAD(P)-bd_dom_sf"/>
</dbReference>
<keyword evidence="3" id="KW-1185">Reference proteome</keyword>
<dbReference type="EMBL" id="BAAAMU010000131">
    <property type="protein sequence ID" value="GAA1683005.1"/>
    <property type="molecule type" value="Genomic_DNA"/>
</dbReference>
<dbReference type="SUPFAM" id="SSF51735">
    <property type="entry name" value="NAD(P)-binding Rossmann-fold domains"/>
    <property type="match status" value="1"/>
</dbReference>
<dbReference type="Pfam" id="PF13460">
    <property type="entry name" value="NAD_binding_10"/>
    <property type="match status" value="1"/>
</dbReference>
<evidence type="ECO:0000313" key="3">
    <source>
        <dbReference type="Proteomes" id="UP001500064"/>
    </source>
</evidence>
<protein>
    <submittedName>
        <fullName evidence="2">NAD(P)H-binding protein</fullName>
    </submittedName>
</protein>
<dbReference type="PANTHER" id="PTHR43162">
    <property type="match status" value="1"/>
</dbReference>
<reference evidence="3" key="1">
    <citation type="journal article" date="2019" name="Int. J. Syst. Evol. Microbiol.">
        <title>The Global Catalogue of Microorganisms (GCM) 10K type strain sequencing project: providing services to taxonomists for standard genome sequencing and annotation.</title>
        <authorList>
            <consortium name="The Broad Institute Genomics Platform"/>
            <consortium name="The Broad Institute Genome Sequencing Center for Infectious Disease"/>
            <person name="Wu L."/>
            <person name="Ma J."/>
        </authorList>
    </citation>
    <scope>NUCLEOTIDE SEQUENCE [LARGE SCALE GENOMIC DNA]</scope>
    <source>
        <strain evidence="3">JCM 13929</strain>
    </source>
</reference>
<comment type="caution">
    <text evidence="2">The sequence shown here is derived from an EMBL/GenBank/DDBJ whole genome shotgun (WGS) entry which is preliminary data.</text>
</comment>
<organism evidence="2 3">
    <name type="scientific">Nonomuraea maheshkhaliensis</name>
    <dbReference type="NCBI Taxonomy" id="419590"/>
    <lineage>
        <taxon>Bacteria</taxon>
        <taxon>Bacillati</taxon>
        <taxon>Actinomycetota</taxon>
        <taxon>Actinomycetes</taxon>
        <taxon>Streptosporangiales</taxon>
        <taxon>Streptosporangiaceae</taxon>
        <taxon>Nonomuraea</taxon>
    </lineage>
</organism>